<dbReference type="EMBL" id="CAJGYO010000001">
    <property type="protein sequence ID" value="CAD6203214.1"/>
    <property type="molecule type" value="Genomic_DNA"/>
</dbReference>
<dbReference type="Proteomes" id="UP000604825">
    <property type="component" value="Unassembled WGS sequence"/>
</dbReference>
<evidence type="ECO:0000313" key="3">
    <source>
        <dbReference type="Proteomes" id="UP000604825"/>
    </source>
</evidence>
<name>A0A811M8Q8_9POAL</name>
<accession>A0A811M8Q8</accession>
<gene>
    <name evidence="2" type="ORF">NCGR_LOCUS1427</name>
</gene>
<keyword evidence="1" id="KW-0732">Signal</keyword>
<proteinExistence type="predicted"/>
<organism evidence="2 3">
    <name type="scientific">Miscanthus lutarioriparius</name>
    <dbReference type="NCBI Taxonomy" id="422564"/>
    <lineage>
        <taxon>Eukaryota</taxon>
        <taxon>Viridiplantae</taxon>
        <taxon>Streptophyta</taxon>
        <taxon>Embryophyta</taxon>
        <taxon>Tracheophyta</taxon>
        <taxon>Spermatophyta</taxon>
        <taxon>Magnoliopsida</taxon>
        <taxon>Liliopsida</taxon>
        <taxon>Poales</taxon>
        <taxon>Poaceae</taxon>
        <taxon>PACMAD clade</taxon>
        <taxon>Panicoideae</taxon>
        <taxon>Andropogonodae</taxon>
        <taxon>Andropogoneae</taxon>
        <taxon>Saccharinae</taxon>
        <taxon>Miscanthus</taxon>
    </lineage>
</organism>
<sequence>MGCCCCTAAACCVISSCSLAHPSNVSKMLERIELPEQRRVAAATLVEEAKARQGVEAALKHAREQDARLLGVQKANEARWRELHEPGTGTGRNAGKGIDVIKRHREPTLSEQTMLMLRVAKQRSSRPPGFPDERERQQMAVAEAEREKELLMRQAAPTKQHGHHLAAQHGEIEPPRIPEGTPGQGSTSVLLEAMMQLADATGEQQHLVPQHAENEHAIGHGHPVDISQEMLQLQELLDMAEHARNQKIMKNDVMTEMEQWDAAAGVAREQDVLTMTQQIPNAAWQHQDPAPRYAGFRDGPQEMAQQMEEASTTELAKTMGNMLQRFA</sequence>
<comment type="caution">
    <text evidence="2">The sequence shown here is derived from an EMBL/GenBank/DDBJ whole genome shotgun (WGS) entry which is preliminary data.</text>
</comment>
<keyword evidence="3" id="KW-1185">Reference proteome</keyword>
<feature type="signal peptide" evidence="1">
    <location>
        <begin position="1"/>
        <end position="20"/>
    </location>
</feature>
<feature type="chain" id="PRO_5033031490" evidence="1">
    <location>
        <begin position="21"/>
        <end position="327"/>
    </location>
</feature>
<evidence type="ECO:0000313" key="2">
    <source>
        <dbReference type="EMBL" id="CAD6203214.1"/>
    </source>
</evidence>
<evidence type="ECO:0000256" key="1">
    <source>
        <dbReference type="SAM" id="SignalP"/>
    </source>
</evidence>
<protein>
    <submittedName>
        <fullName evidence="2">Uncharacterized protein</fullName>
    </submittedName>
</protein>
<dbReference type="AlphaFoldDB" id="A0A811M8Q8"/>
<reference evidence="2" key="1">
    <citation type="submission" date="2020-10" db="EMBL/GenBank/DDBJ databases">
        <authorList>
            <person name="Han B."/>
            <person name="Lu T."/>
            <person name="Zhao Q."/>
            <person name="Huang X."/>
            <person name="Zhao Y."/>
        </authorList>
    </citation>
    <scope>NUCLEOTIDE SEQUENCE</scope>
</reference>